<dbReference type="InterPro" id="IPR057670">
    <property type="entry name" value="SH3_retrovirus"/>
</dbReference>
<evidence type="ECO:0000259" key="2">
    <source>
        <dbReference type="Pfam" id="PF25597"/>
    </source>
</evidence>
<keyword evidence="4" id="KW-1185">Reference proteome</keyword>
<protein>
    <submittedName>
        <fullName evidence="3">Ribonuclease H-like domain-containing protein</fullName>
    </submittedName>
</protein>
<gene>
    <name evidence="3" type="ORF">Tco_1006458</name>
</gene>
<accession>A0ABQ5FJ11</accession>
<feature type="region of interest" description="Disordered" evidence="1">
    <location>
        <begin position="425"/>
        <end position="461"/>
    </location>
</feature>
<sequence length="507" mass="57132">MPCWQSLSIPKSISMAEIVSKEAQKKSKAGICFRFPSHNKHTSFLLSKRSTSCKSKTSAINRAFCIIVPAGYINSPGKSNVVDYGIRSIYLLYGSAGVRVITAAGGRSYKENNRLHQIHLLSDDSPLPGVNTPWDVMRIVCNPELDDVAEVVQTLKTKESIRNWYVVPTGRVIATVSIKVPTGSTNEANTINVQVLYLVNFYQLAHDSTLEPDFKGYGPEFKKTSDTPLVEELVSEKKKQTVFPKQQDKTARKPTFPPTKIQLYGQCDFSKAHDPRKQFLISLDFQEFDGDMIPLVEKVKEEKSQTVLELRPPALSFMRPFGCHVSILNTLDHLGKFDGKYDDGFFVGYSLTSKAFRVYNIRTRKVEENLHIRFLEDKPIVSEDGPKWLFDIDSLTKSMNYVPVIAGTNFNDFAGLEVSIGKGTDKAKITRKQSKPDKHEHENGRARKGPGESYQKSKMSITSSNVIKPTNYKASIGQTSRREDTWISEVTQREWDFTPDTLTQLAH</sequence>
<evidence type="ECO:0000313" key="3">
    <source>
        <dbReference type="EMBL" id="GJT62925.1"/>
    </source>
</evidence>
<organism evidence="3 4">
    <name type="scientific">Tanacetum coccineum</name>
    <dbReference type="NCBI Taxonomy" id="301880"/>
    <lineage>
        <taxon>Eukaryota</taxon>
        <taxon>Viridiplantae</taxon>
        <taxon>Streptophyta</taxon>
        <taxon>Embryophyta</taxon>
        <taxon>Tracheophyta</taxon>
        <taxon>Spermatophyta</taxon>
        <taxon>Magnoliopsida</taxon>
        <taxon>eudicotyledons</taxon>
        <taxon>Gunneridae</taxon>
        <taxon>Pentapetalae</taxon>
        <taxon>asterids</taxon>
        <taxon>campanulids</taxon>
        <taxon>Asterales</taxon>
        <taxon>Asteraceae</taxon>
        <taxon>Asteroideae</taxon>
        <taxon>Anthemideae</taxon>
        <taxon>Anthemidinae</taxon>
        <taxon>Tanacetum</taxon>
    </lineage>
</organism>
<feature type="domain" description="Retroviral polymerase SH3-like" evidence="2">
    <location>
        <begin position="324"/>
        <end position="379"/>
    </location>
</feature>
<dbReference type="Pfam" id="PF25597">
    <property type="entry name" value="SH3_retrovirus"/>
    <property type="match status" value="1"/>
</dbReference>
<dbReference type="EMBL" id="BQNB010017417">
    <property type="protein sequence ID" value="GJT62925.1"/>
    <property type="molecule type" value="Genomic_DNA"/>
</dbReference>
<proteinExistence type="predicted"/>
<evidence type="ECO:0000313" key="4">
    <source>
        <dbReference type="Proteomes" id="UP001151760"/>
    </source>
</evidence>
<feature type="compositionally biased region" description="Basic and acidic residues" evidence="1">
    <location>
        <begin position="425"/>
        <end position="445"/>
    </location>
</feature>
<reference evidence="3" key="1">
    <citation type="journal article" date="2022" name="Int. J. Mol. Sci.">
        <title>Draft Genome of Tanacetum Coccineum: Genomic Comparison of Closely Related Tanacetum-Family Plants.</title>
        <authorList>
            <person name="Yamashiro T."/>
            <person name="Shiraishi A."/>
            <person name="Nakayama K."/>
            <person name="Satake H."/>
        </authorList>
    </citation>
    <scope>NUCLEOTIDE SEQUENCE</scope>
</reference>
<name>A0ABQ5FJ11_9ASTR</name>
<comment type="caution">
    <text evidence="3">The sequence shown here is derived from an EMBL/GenBank/DDBJ whole genome shotgun (WGS) entry which is preliminary data.</text>
</comment>
<dbReference type="Proteomes" id="UP001151760">
    <property type="component" value="Unassembled WGS sequence"/>
</dbReference>
<evidence type="ECO:0000256" key="1">
    <source>
        <dbReference type="SAM" id="MobiDB-lite"/>
    </source>
</evidence>
<reference evidence="3" key="2">
    <citation type="submission" date="2022-01" db="EMBL/GenBank/DDBJ databases">
        <authorList>
            <person name="Yamashiro T."/>
            <person name="Shiraishi A."/>
            <person name="Satake H."/>
            <person name="Nakayama K."/>
        </authorList>
    </citation>
    <scope>NUCLEOTIDE SEQUENCE</scope>
</reference>